<keyword evidence="2" id="KW-0540">Nuclease</keyword>
<keyword evidence="3" id="KW-1185">Reference proteome</keyword>
<dbReference type="RefSeq" id="WP_163105227.1">
    <property type="nucleotide sequence ID" value="NZ_JAAAWO010000002.1"/>
</dbReference>
<keyword evidence="2" id="KW-0378">Hydrolase</keyword>
<dbReference type="GO" id="GO:0004520">
    <property type="term" value="F:DNA endonuclease activity"/>
    <property type="evidence" value="ECO:0007669"/>
    <property type="project" value="TreeGrafter"/>
</dbReference>
<evidence type="ECO:0000313" key="2">
    <source>
        <dbReference type="EMBL" id="NDW14638.1"/>
    </source>
</evidence>
<dbReference type="SUPFAM" id="SSF160443">
    <property type="entry name" value="SMR domain-like"/>
    <property type="match status" value="1"/>
</dbReference>
<protein>
    <submittedName>
        <fullName evidence="2">DNA endonuclease SmrA</fullName>
    </submittedName>
</protein>
<sequence length="195" mass="22117">MSHFEHDELDSFFAEMQDVKPIISDDKAQLHDPEAALAEKQKRASLQASIRDKLKNPLSMEGVKPVPLDDFIQFQQPGIQDGVFKKLRLGKYPLEVVISMAGKTLDESRNLLYQNVISGHEKGVRALLIKHGTGENSKPFPALKKSYVNHWLRELEEVIAFHTAQPMHGGFGATYVLLKKHPQQKLINREKNRKG</sequence>
<dbReference type="EMBL" id="JAAAWO010000002">
    <property type="protein sequence ID" value="NDW14638.1"/>
    <property type="molecule type" value="Genomic_DNA"/>
</dbReference>
<dbReference type="InterPro" id="IPR036063">
    <property type="entry name" value="Smr_dom_sf"/>
</dbReference>
<dbReference type="NCBIfam" id="NF033154">
    <property type="entry name" value="endonuc_SmrA"/>
    <property type="match status" value="1"/>
</dbReference>
<feature type="domain" description="Smr" evidence="1">
    <location>
        <begin position="103"/>
        <end position="179"/>
    </location>
</feature>
<comment type="caution">
    <text evidence="2">The sequence shown here is derived from an EMBL/GenBank/DDBJ whole genome shotgun (WGS) entry which is preliminary data.</text>
</comment>
<dbReference type="Pfam" id="PF01713">
    <property type="entry name" value="Smr"/>
    <property type="match status" value="1"/>
</dbReference>
<keyword evidence="2" id="KW-0255">Endonuclease</keyword>
<proteinExistence type="predicted"/>
<evidence type="ECO:0000313" key="3">
    <source>
        <dbReference type="Proteomes" id="UP000471381"/>
    </source>
</evidence>
<dbReference type="PROSITE" id="PS50828">
    <property type="entry name" value="SMR"/>
    <property type="match status" value="1"/>
</dbReference>
<dbReference type="PANTHER" id="PTHR35562">
    <property type="entry name" value="DNA ENDONUCLEASE SMRA-RELATED"/>
    <property type="match status" value="1"/>
</dbReference>
<evidence type="ECO:0000259" key="1">
    <source>
        <dbReference type="PROSITE" id="PS50828"/>
    </source>
</evidence>
<dbReference type="PANTHER" id="PTHR35562:SF2">
    <property type="entry name" value="DNA ENDONUCLEASE SMRA-RELATED"/>
    <property type="match status" value="1"/>
</dbReference>
<reference evidence="2 3" key="1">
    <citation type="submission" date="2020-01" db="EMBL/GenBank/DDBJ databases">
        <title>Genomes of bacteria type strains.</title>
        <authorList>
            <person name="Chen J."/>
            <person name="Zhu S."/>
            <person name="Yang J."/>
        </authorList>
    </citation>
    <scope>NUCLEOTIDE SEQUENCE [LARGE SCALE GENOMIC DNA]</scope>
    <source>
        <strain evidence="2 3">LMG 24078</strain>
    </source>
</reference>
<accession>A0A6N9TIW3</accession>
<organism evidence="2 3">
    <name type="scientific">Alteromonas genovensis</name>
    <dbReference type="NCBI Taxonomy" id="471225"/>
    <lineage>
        <taxon>Bacteria</taxon>
        <taxon>Pseudomonadati</taxon>
        <taxon>Pseudomonadota</taxon>
        <taxon>Gammaproteobacteria</taxon>
        <taxon>Alteromonadales</taxon>
        <taxon>Alteromonadaceae</taxon>
        <taxon>Alteromonas/Salinimonas group</taxon>
        <taxon>Alteromonas</taxon>
    </lineage>
</organism>
<dbReference type="InterPro" id="IPR002625">
    <property type="entry name" value="Smr_dom"/>
</dbReference>
<name>A0A6N9TIW3_9ALTE</name>
<gene>
    <name evidence="2" type="primary">smrA</name>
    <name evidence="2" type="ORF">GTQ48_03705</name>
</gene>
<dbReference type="Proteomes" id="UP000471381">
    <property type="component" value="Unassembled WGS sequence"/>
</dbReference>
<dbReference type="InterPro" id="IPR047688">
    <property type="entry name" value="Endonuc_SmrA"/>
</dbReference>
<dbReference type="AlphaFoldDB" id="A0A6N9TIW3"/>
<dbReference type="Gene3D" id="3.30.1370.110">
    <property type="match status" value="1"/>
</dbReference>